<dbReference type="PROSITE" id="PS51789">
    <property type="entry name" value="RLR_CTR"/>
    <property type="match status" value="1"/>
</dbReference>
<dbReference type="Gene3D" id="3.40.50.300">
    <property type="entry name" value="P-loop containing nucleotide triphosphate hydrolases"/>
    <property type="match status" value="3"/>
</dbReference>
<keyword evidence="10" id="KW-0694">RNA-binding</keyword>
<evidence type="ECO:0000313" key="16">
    <source>
        <dbReference type="WBParaSite" id="NBR_0002110701-mRNA-1"/>
    </source>
</evidence>
<feature type="domain" description="RLR CTR" evidence="13">
    <location>
        <begin position="306"/>
        <end position="439"/>
    </location>
</feature>
<dbReference type="InterPro" id="IPR041204">
    <property type="entry name" value="RIG-I-like_C"/>
</dbReference>
<dbReference type="Gene3D" id="1.20.1320.30">
    <property type="match status" value="1"/>
</dbReference>
<dbReference type="GO" id="GO:0016787">
    <property type="term" value="F:hydrolase activity"/>
    <property type="evidence" value="ECO:0007669"/>
    <property type="project" value="UniProtKB-KW"/>
</dbReference>
<dbReference type="PANTHER" id="PTHR14074:SF16">
    <property type="entry name" value="ANTIVIRAL INNATE IMMUNE RESPONSE RECEPTOR RIG-I"/>
    <property type="match status" value="1"/>
</dbReference>
<feature type="region of interest" description="Disordered" evidence="12">
    <location>
        <begin position="464"/>
        <end position="486"/>
    </location>
</feature>
<keyword evidence="15" id="KW-1185">Reference proteome</keyword>
<evidence type="ECO:0000256" key="2">
    <source>
        <dbReference type="ARBA" id="ARBA00012552"/>
    </source>
</evidence>
<dbReference type="Pfam" id="PF11648">
    <property type="entry name" value="RIG-I_C-RD"/>
    <property type="match status" value="1"/>
</dbReference>
<keyword evidence="11" id="KW-0051">Antiviral defense</keyword>
<dbReference type="EMBL" id="UYSL01025916">
    <property type="protein sequence ID" value="VDL84849.1"/>
    <property type="molecule type" value="Genomic_DNA"/>
</dbReference>
<dbReference type="AlphaFoldDB" id="A0A0N4YV35"/>
<dbReference type="STRING" id="27835.A0A0N4YV35"/>
<dbReference type="GO" id="GO:0003724">
    <property type="term" value="F:RNA helicase activity"/>
    <property type="evidence" value="ECO:0007669"/>
    <property type="project" value="UniProtKB-EC"/>
</dbReference>
<dbReference type="Proteomes" id="UP000271162">
    <property type="component" value="Unassembled WGS sequence"/>
</dbReference>
<comment type="subcellular location">
    <subcellularLocation>
        <location evidence="1">Cytoplasm</location>
    </subcellularLocation>
</comment>
<dbReference type="GO" id="GO:0005737">
    <property type="term" value="C:cytoplasm"/>
    <property type="evidence" value="ECO:0007669"/>
    <property type="project" value="UniProtKB-SubCell"/>
</dbReference>
<evidence type="ECO:0000256" key="5">
    <source>
        <dbReference type="ARBA" id="ARBA00022741"/>
    </source>
</evidence>
<dbReference type="Gene3D" id="2.170.150.30">
    <property type="entry name" value="RIG-I-like receptor, C-terminal regulatory domain"/>
    <property type="match status" value="1"/>
</dbReference>
<dbReference type="InterPro" id="IPR038557">
    <property type="entry name" value="RLR_C_sf"/>
</dbReference>
<keyword evidence="3" id="KW-0963">Cytoplasm</keyword>
<dbReference type="GO" id="GO:0005524">
    <property type="term" value="F:ATP binding"/>
    <property type="evidence" value="ECO:0007669"/>
    <property type="project" value="UniProtKB-KW"/>
</dbReference>
<evidence type="ECO:0000256" key="9">
    <source>
        <dbReference type="ARBA" id="ARBA00022840"/>
    </source>
</evidence>
<dbReference type="InterPro" id="IPR027417">
    <property type="entry name" value="P-loop_NTPase"/>
</dbReference>
<keyword evidence="5" id="KW-0547">Nucleotide-binding</keyword>
<evidence type="ECO:0000256" key="3">
    <source>
        <dbReference type="ARBA" id="ARBA00022490"/>
    </source>
</evidence>
<gene>
    <name evidence="14" type="ORF">NBR_LOCUS21108</name>
</gene>
<evidence type="ECO:0000256" key="1">
    <source>
        <dbReference type="ARBA" id="ARBA00004496"/>
    </source>
</evidence>
<evidence type="ECO:0000256" key="4">
    <source>
        <dbReference type="ARBA" id="ARBA00022723"/>
    </source>
</evidence>
<organism evidence="16">
    <name type="scientific">Nippostrongylus brasiliensis</name>
    <name type="common">Rat hookworm</name>
    <dbReference type="NCBI Taxonomy" id="27835"/>
    <lineage>
        <taxon>Eukaryota</taxon>
        <taxon>Metazoa</taxon>
        <taxon>Ecdysozoa</taxon>
        <taxon>Nematoda</taxon>
        <taxon>Chromadorea</taxon>
        <taxon>Rhabditida</taxon>
        <taxon>Rhabditina</taxon>
        <taxon>Rhabditomorpha</taxon>
        <taxon>Strongyloidea</taxon>
        <taxon>Heligmosomidae</taxon>
        <taxon>Nippostrongylus</taxon>
    </lineage>
</organism>
<keyword evidence="7" id="KW-0347">Helicase</keyword>
<reference evidence="16" key="1">
    <citation type="submission" date="2017-02" db="UniProtKB">
        <authorList>
            <consortium name="WormBaseParasite"/>
        </authorList>
    </citation>
    <scope>IDENTIFICATION</scope>
</reference>
<evidence type="ECO:0000259" key="13">
    <source>
        <dbReference type="PROSITE" id="PS51789"/>
    </source>
</evidence>
<dbReference type="InterPro" id="IPR021673">
    <property type="entry name" value="RLR_CTR"/>
</dbReference>
<keyword evidence="6" id="KW-0378">Hydrolase</keyword>
<evidence type="ECO:0000313" key="15">
    <source>
        <dbReference type="Proteomes" id="UP000271162"/>
    </source>
</evidence>
<dbReference type="WBParaSite" id="NBR_0002110701-mRNA-1">
    <property type="protein sequence ID" value="NBR_0002110701-mRNA-1"/>
    <property type="gene ID" value="NBR_0002110701"/>
</dbReference>
<keyword evidence="8" id="KW-0862">Zinc</keyword>
<dbReference type="GO" id="GO:0003723">
    <property type="term" value="F:RNA binding"/>
    <property type="evidence" value="ECO:0007669"/>
    <property type="project" value="UniProtKB-KW"/>
</dbReference>
<name>A0A0N4YV35_NIPBR</name>
<keyword evidence="9" id="KW-0067">ATP-binding</keyword>
<evidence type="ECO:0000256" key="12">
    <source>
        <dbReference type="SAM" id="MobiDB-lite"/>
    </source>
</evidence>
<dbReference type="GO" id="GO:0046872">
    <property type="term" value="F:metal ion binding"/>
    <property type="evidence" value="ECO:0007669"/>
    <property type="project" value="UniProtKB-KW"/>
</dbReference>
<protein>
    <recommendedName>
        <fullName evidence="2">RNA helicase</fullName>
        <ecNumber evidence="2">3.6.4.13</ecNumber>
    </recommendedName>
</protein>
<dbReference type="SUPFAM" id="SSF52540">
    <property type="entry name" value="P-loop containing nucleoside triphosphate hydrolases"/>
    <property type="match status" value="1"/>
</dbReference>
<sequence>MTEESGMEAIHELMANMGATALASVKRHADILAQYVPKPDDFTIKVDRPELKEPSFLKCLIKIMESIQNEVQPQLKRLTEKNETEHVLPKEDVKFEDPLATEKYIQKINTLATTLSRIRNGDFKFEPSIALEYLSVLSQGISINDLMPAKYSLMYLERNLAALKEKFQLKSEASDAKPIVMALEKELRTQFKQDSNSRAIIFVTRRSTAVELMHYLNTDQVLGCKDLVIVATSVVEEGLDVSTCNLIIKYNSSSNAVQRAIMAEKIADKCLKRIEDRGEKALEKKVLEVMDRQAKERKVHEEHRKRAQEALKDKLFSIRCKIDSTDVCTSSDVRTINGSSYVCVDPTIWGRMEIRTKDVSSKMKFVDEVTQILAEVHCKCGQTIGNVMKYAGTYLPMLNISNLMFSEKIEGQDAPAEAITQWSKAGGRFWIPEATEHELLNTENKEDKTKLDAMCEKIVAQQEKMLERERRKKEETRRTKTEWNAD</sequence>
<evidence type="ECO:0000313" key="14">
    <source>
        <dbReference type="EMBL" id="VDL84849.1"/>
    </source>
</evidence>
<dbReference type="GO" id="GO:0051607">
    <property type="term" value="P:defense response to virus"/>
    <property type="evidence" value="ECO:0007669"/>
    <property type="project" value="UniProtKB-KW"/>
</dbReference>
<evidence type="ECO:0000256" key="8">
    <source>
        <dbReference type="ARBA" id="ARBA00022833"/>
    </source>
</evidence>
<dbReference type="PANTHER" id="PTHR14074">
    <property type="entry name" value="HELICASE WITH DEATH DOMAIN-RELATED"/>
    <property type="match status" value="1"/>
</dbReference>
<accession>A0A0N4YV35</accession>
<proteinExistence type="predicted"/>
<dbReference type="Pfam" id="PF18119">
    <property type="entry name" value="RIG-I_C"/>
    <property type="match status" value="1"/>
</dbReference>
<evidence type="ECO:0000256" key="10">
    <source>
        <dbReference type="ARBA" id="ARBA00022884"/>
    </source>
</evidence>
<keyword evidence="4" id="KW-0479">Metal-binding</keyword>
<evidence type="ECO:0000256" key="7">
    <source>
        <dbReference type="ARBA" id="ARBA00022806"/>
    </source>
</evidence>
<dbReference type="InterPro" id="IPR051363">
    <property type="entry name" value="RLR_Helicase"/>
</dbReference>
<reference evidence="14 15" key="2">
    <citation type="submission" date="2018-11" db="EMBL/GenBank/DDBJ databases">
        <authorList>
            <consortium name="Pathogen Informatics"/>
        </authorList>
    </citation>
    <scope>NUCLEOTIDE SEQUENCE [LARGE SCALE GENOMIC DNA]</scope>
</reference>
<evidence type="ECO:0000256" key="6">
    <source>
        <dbReference type="ARBA" id="ARBA00022801"/>
    </source>
</evidence>
<dbReference type="EC" id="3.6.4.13" evidence="2"/>
<evidence type="ECO:0000256" key="11">
    <source>
        <dbReference type="ARBA" id="ARBA00023118"/>
    </source>
</evidence>